<dbReference type="SUPFAM" id="SSF51120">
    <property type="entry name" value="beta-Roll"/>
    <property type="match status" value="3"/>
</dbReference>
<dbReference type="AlphaFoldDB" id="A0A916VLQ2"/>
<dbReference type="PANTHER" id="PTHR38340:SF1">
    <property type="entry name" value="S-LAYER PROTEIN"/>
    <property type="match status" value="1"/>
</dbReference>
<dbReference type="InterPro" id="IPR018511">
    <property type="entry name" value="Hemolysin-typ_Ca-bd_CS"/>
</dbReference>
<dbReference type="InterPro" id="IPR050557">
    <property type="entry name" value="RTX_toxin/Mannuronan_C5-epim"/>
</dbReference>
<feature type="region of interest" description="Disordered" evidence="3">
    <location>
        <begin position="272"/>
        <end position="336"/>
    </location>
</feature>
<feature type="compositionally biased region" description="Basic and acidic residues" evidence="3">
    <location>
        <begin position="294"/>
        <end position="305"/>
    </location>
</feature>
<dbReference type="PROSITE" id="PS00330">
    <property type="entry name" value="HEMOLYSIN_CALCIUM"/>
    <property type="match status" value="6"/>
</dbReference>
<name>A0A916VLQ2_9RHOB</name>
<gene>
    <name evidence="4" type="ORF">GCM10011498_00170</name>
</gene>
<feature type="compositionally biased region" description="Basic and acidic residues" evidence="3">
    <location>
        <begin position="272"/>
        <end position="284"/>
    </location>
</feature>
<reference evidence="4" key="1">
    <citation type="journal article" date="2014" name="Int. J. Syst. Evol. Microbiol.">
        <title>Complete genome sequence of Corynebacterium casei LMG S-19264T (=DSM 44701T), isolated from a smear-ripened cheese.</title>
        <authorList>
            <consortium name="US DOE Joint Genome Institute (JGI-PGF)"/>
            <person name="Walter F."/>
            <person name="Albersmeier A."/>
            <person name="Kalinowski J."/>
            <person name="Ruckert C."/>
        </authorList>
    </citation>
    <scope>NUCLEOTIDE SEQUENCE</scope>
    <source>
        <strain evidence="4">CGMCC 1.15880</strain>
    </source>
</reference>
<evidence type="ECO:0000256" key="1">
    <source>
        <dbReference type="ARBA" id="ARBA00004613"/>
    </source>
</evidence>
<keyword evidence="5" id="KW-1185">Reference proteome</keyword>
<evidence type="ECO:0000313" key="4">
    <source>
        <dbReference type="EMBL" id="GGA04840.1"/>
    </source>
</evidence>
<evidence type="ECO:0000256" key="2">
    <source>
        <dbReference type="ARBA" id="ARBA00022525"/>
    </source>
</evidence>
<sequence length="491" mass="50553">MVKAYEVFIVTDEPGPYVSITDFNLNALGRHKNLVIEDPDIPEIPSKWVVRTDEELSPDQVAPFLGSVGRGIFEAVLIEKYTSLADYEVRGWSVFQLGKGGLLLNPRTAVPVGSTEPTSGDDQLDLDLFPVAGPLRMLAGDDTVRGSDGRDVVYGGSGNDELSGGAGRDELFGQSGVDVLNGGGGADRLIGGGGNDRLAGGAGNDRLVGANGDDVLIGGAGRDVLQGARGADTAEYAGAAVAVDLAKSGFQNTRGAGHDKLVGIENLSGTDAADRLSGDARANRIEGGGGNDVLKGREGGDHLDGGDGDDVLSGDAGRDTLRGGGGDDRLSGGAGRDLLDGGAGEDFADYSGRIAVRVDLRETGFQKIAGHGRDKFVSIEGVIGSDRGDTLIGGDDDRGRSILHGGGGKDKFVIRNGDNWVQGDAGADTLKARIEDARSILSFEGGGGNDRVKVDATAAITFVGDLDGGEGNDWFDLSLEGKPTGLRAYEP</sequence>
<reference evidence="4" key="2">
    <citation type="submission" date="2020-09" db="EMBL/GenBank/DDBJ databases">
        <authorList>
            <person name="Sun Q."/>
            <person name="Zhou Y."/>
        </authorList>
    </citation>
    <scope>NUCLEOTIDE SEQUENCE</scope>
    <source>
        <strain evidence="4">CGMCC 1.15880</strain>
    </source>
</reference>
<feature type="compositionally biased region" description="Basic and acidic residues" evidence="3">
    <location>
        <begin position="316"/>
        <end position="330"/>
    </location>
</feature>
<dbReference type="InterPro" id="IPR011049">
    <property type="entry name" value="Serralysin-like_metalloprot_C"/>
</dbReference>
<comment type="caution">
    <text evidence="4">The sequence shown here is derived from an EMBL/GenBank/DDBJ whole genome shotgun (WGS) entry which is preliminary data.</text>
</comment>
<dbReference type="EMBL" id="BMKA01000001">
    <property type="protein sequence ID" value="GGA04840.1"/>
    <property type="molecule type" value="Genomic_DNA"/>
</dbReference>
<dbReference type="RefSeq" id="WP_188669722.1">
    <property type="nucleotide sequence ID" value="NZ_BMKA01000001.1"/>
</dbReference>
<dbReference type="GO" id="GO:0005576">
    <property type="term" value="C:extracellular region"/>
    <property type="evidence" value="ECO:0007669"/>
    <property type="project" value="UniProtKB-SubCell"/>
</dbReference>
<protein>
    <recommendedName>
        <fullName evidence="6">Calcium-binding protein</fullName>
    </recommendedName>
</protein>
<accession>A0A916VLQ2</accession>
<dbReference type="Proteomes" id="UP000628017">
    <property type="component" value="Unassembled WGS sequence"/>
</dbReference>
<dbReference type="Pfam" id="PF00353">
    <property type="entry name" value="HemolysinCabind"/>
    <property type="match status" value="5"/>
</dbReference>
<evidence type="ECO:0008006" key="6">
    <source>
        <dbReference type="Google" id="ProtNLM"/>
    </source>
</evidence>
<dbReference type="Gene3D" id="2.150.10.10">
    <property type="entry name" value="Serralysin-like metalloprotease, C-terminal"/>
    <property type="match status" value="4"/>
</dbReference>
<proteinExistence type="predicted"/>
<evidence type="ECO:0000313" key="5">
    <source>
        <dbReference type="Proteomes" id="UP000628017"/>
    </source>
</evidence>
<dbReference type="PANTHER" id="PTHR38340">
    <property type="entry name" value="S-LAYER PROTEIN"/>
    <property type="match status" value="1"/>
</dbReference>
<evidence type="ECO:0000256" key="3">
    <source>
        <dbReference type="SAM" id="MobiDB-lite"/>
    </source>
</evidence>
<keyword evidence="2" id="KW-0964">Secreted</keyword>
<dbReference type="InterPro" id="IPR001343">
    <property type="entry name" value="Hemolysn_Ca-bd"/>
</dbReference>
<dbReference type="PRINTS" id="PR00313">
    <property type="entry name" value="CABNDNGRPT"/>
</dbReference>
<organism evidence="4 5">
    <name type="scientific">Neptunicoccus cionae</name>
    <dbReference type="NCBI Taxonomy" id="2035344"/>
    <lineage>
        <taxon>Bacteria</taxon>
        <taxon>Pseudomonadati</taxon>
        <taxon>Pseudomonadota</taxon>
        <taxon>Alphaproteobacteria</taxon>
        <taxon>Rhodobacterales</taxon>
        <taxon>Paracoccaceae</taxon>
        <taxon>Neptunicoccus</taxon>
    </lineage>
</organism>
<comment type="subcellular location">
    <subcellularLocation>
        <location evidence="1">Secreted</location>
    </subcellularLocation>
</comment>
<dbReference type="GO" id="GO:0005509">
    <property type="term" value="F:calcium ion binding"/>
    <property type="evidence" value="ECO:0007669"/>
    <property type="project" value="InterPro"/>
</dbReference>